<evidence type="ECO:0000313" key="5">
    <source>
        <dbReference type="EMBL" id="RFU41872.1"/>
    </source>
</evidence>
<dbReference type="SMART" id="SM00421">
    <property type="entry name" value="HTH_LUXR"/>
    <property type="match status" value="1"/>
</dbReference>
<dbReference type="PANTHER" id="PTHR43214">
    <property type="entry name" value="TWO-COMPONENT RESPONSE REGULATOR"/>
    <property type="match status" value="1"/>
</dbReference>
<dbReference type="InterPro" id="IPR000792">
    <property type="entry name" value="Tscrpt_reg_LuxR_C"/>
</dbReference>
<protein>
    <submittedName>
        <fullName evidence="5">LuxR family transcriptional regulator</fullName>
    </submittedName>
</protein>
<keyword evidence="2" id="KW-0238">DNA-binding</keyword>
<proteinExistence type="predicted"/>
<dbReference type="SUPFAM" id="SSF46894">
    <property type="entry name" value="C-terminal effector domain of the bipartite response regulators"/>
    <property type="match status" value="1"/>
</dbReference>
<dbReference type="CDD" id="cd06170">
    <property type="entry name" value="LuxR_C_like"/>
    <property type="match status" value="1"/>
</dbReference>
<accession>A0A372JPC7</accession>
<keyword evidence="3" id="KW-0804">Transcription</keyword>
<sequence>MRPTAPNGSDGDKREATELMAAARQEILAILPADYDITGPWTSIATRLIVHGPTPPLAEEHAAVPHRQVRFSPEVPMCLIVVDRTIAWVSASKGGTHWTGITRPNAAVDSLVSLFEWLWRRAGRHAAARGQVSAVQQEILIGLAAGLTDEEIAEGLGLSTRTVQRHITTTMNLLGARSRLELGFVCRLAGLPDLPADGTARFAAAGTGTHR</sequence>
<dbReference type="AlphaFoldDB" id="A0A372JPC7"/>
<evidence type="ECO:0000256" key="2">
    <source>
        <dbReference type="ARBA" id="ARBA00023125"/>
    </source>
</evidence>
<dbReference type="InterPro" id="IPR016032">
    <property type="entry name" value="Sig_transdc_resp-reg_C-effctor"/>
</dbReference>
<dbReference type="InterPro" id="IPR036388">
    <property type="entry name" value="WH-like_DNA-bd_sf"/>
</dbReference>
<keyword evidence="6" id="KW-1185">Reference proteome</keyword>
<evidence type="ECO:0000256" key="3">
    <source>
        <dbReference type="ARBA" id="ARBA00023163"/>
    </source>
</evidence>
<dbReference type="EMBL" id="QURH01000180">
    <property type="protein sequence ID" value="RFU41872.1"/>
    <property type="molecule type" value="Genomic_DNA"/>
</dbReference>
<gene>
    <name evidence="5" type="ORF">DZF91_09460</name>
</gene>
<keyword evidence="1" id="KW-0805">Transcription regulation</keyword>
<dbReference type="Pfam" id="PF00196">
    <property type="entry name" value="GerE"/>
    <property type="match status" value="1"/>
</dbReference>
<evidence type="ECO:0000313" key="6">
    <source>
        <dbReference type="Proteomes" id="UP000261811"/>
    </source>
</evidence>
<organism evidence="5 6">
    <name type="scientific">Actinomadura logoneensis</name>
    <dbReference type="NCBI Taxonomy" id="2293572"/>
    <lineage>
        <taxon>Bacteria</taxon>
        <taxon>Bacillati</taxon>
        <taxon>Actinomycetota</taxon>
        <taxon>Actinomycetes</taxon>
        <taxon>Streptosporangiales</taxon>
        <taxon>Thermomonosporaceae</taxon>
        <taxon>Actinomadura</taxon>
    </lineage>
</organism>
<dbReference type="Proteomes" id="UP000261811">
    <property type="component" value="Unassembled WGS sequence"/>
</dbReference>
<name>A0A372JPC7_9ACTN</name>
<comment type="caution">
    <text evidence="5">The sequence shown here is derived from an EMBL/GenBank/DDBJ whole genome shotgun (WGS) entry which is preliminary data.</text>
</comment>
<dbReference type="Gene3D" id="1.10.10.10">
    <property type="entry name" value="Winged helix-like DNA-binding domain superfamily/Winged helix DNA-binding domain"/>
    <property type="match status" value="1"/>
</dbReference>
<evidence type="ECO:0000256" key="1">
    <source>
        <dbReference type="ARBA" id="ARBA00023015"/>
    </source>
</evidence>
<dbReference type="GO" id="GO:0006355">
    <property type="term" value="P:regulation of DNA-templated transcription"/>
    <property type="evidence" value="ECO:0007669"/>
    <property type="project" value="InterPro"/>
</dbReference>
<reference evidence="5 6" key="1">
    <citation type="submission" date="2018-08" db="EMBL/GenBank/DDBJ databases">
        <title>Actinomadura jelena sp. nov., a novel Actinomycete isolated from soil in Chad.</title>
        <authorList>
            <person name="Shi L."/>
        </authorList>
    </citation>
    <scope>NUCLEOTIDE SEQUENCE [LARGE SCALE GENOMIC DNA]</scope>
    <source>
        <strain evidence="5 6">NEAU-G17</strain>
    </source>
</reference>
<dbReference type="PANTHER" id="PTHR43214:SF24">
    <property type="entry name" value="TRANSCRIPTIONAL REGULATORY PROTEIN NARL-RELATED"/>
    <property type="match status" value="1"/>
</dbReference>
<evidence type="ECO:0000259" key="4">
    <source>
        <dbReference type="SMART" id="SM00421"/>
    </source>
</evidence>
<dbReference type="PRINTS" id="PR00038">
    <property type="entry name" value="HTHLUXR"/>
</dbReference>
<dbReference type="InterPro" id="IPR039420">
    <property type="entry name" value="WalR-like"/>
</dbReference>
<feature type="domain" description="HTH luxR-type" evidence="4">
    <location>
        <begin position="129"/>
        <end position="186"/>
    </location>
</feature>
<dbReference type="GO" id="GO:0003677">
    <property type="term" value="F:DNA binding"/>
    <property type="evidence" value="ECO:0007669"/>
    <property type="project" value="UniProtKB-KW"/>
</dbReference>